<evidence type="ECO:0000256" key="3">
    <source>
        <dbReference type="ARBA" id="ARBA00023157"/>
    </source>
</evidence>
<keyword evidence="1" id="KW-0963">Cytoplasm</keyword>
<dbReference type="Proteomes" id="UP001429601">
    <property type="component" value="Unassembled WGS sequence"/>
</dbReference>
<protein>
    <submittedName>
        <fullName evidence="6">Hsp33 family molecular chaperone HslO</fullName>
    </submittedName>
</protein>
<dbReference type="InterPro" id="IPR016153">
    <property type="entry name" value="Heat_shock_Hsp33_N"/>
</dbReference>
<keyword evidence="5" id="KW-0676">Redox-active center</keyword>
<gene>
    <name evidence="6" type="ORF">HBF26_04565</name>
</gene>
<evidence type="ECO:0000313" key="6">
    <source>
        <dbReference type="EMBL" id="NID04146.1"/>
    </source>
</evidence>
<dbReference type="PIRSF" id="PIRSF005261">
    <property type="entry name" value="Heat_shock_Hsp33"/>
    <property type="match status" value="1"/>
</dbReference>
<comment type="caution">
    <text evidence="6">The sequence shown here is derived from an EMBL/GenBank/DDBJ whole genome shotgun (WGS) entry which is preliminary data.</text>
</comment>
<keyword evidence="2" id="KW-0862">Zinc</keyword>
<dbReference type="SUPFAM" id="SSF64397">
    <property type="entry name" value="Hsp33 domain"/>
    <property type="match status" value="1"/>
</dbReference>
<keyword evidence="4" id="KW-0143">Chaperone</keyword>
<evidence type="ECO:0000256" key="4">
    <source>
        <dbReference type="ARBA" id="ARBA00023186"/>
    </source>
</evidence>
<evidence type="ECO:0000313" key="7">
    <source>
        <dbReference type="Proteomes" id="UP001429601"/>
    </source>
</evidence>
<name>A0ABX0Q338_9GAMM</name>
<dbReference type="Gene3D" id="1.10.287.480">
    <property type="entry name" value="helix hairpin bin"/>
    <property type="match status" value="1"/>
</dbReference>
<dbReference type="PANTHER" id="PTHR30111">
    <property type="entry name" value="33 KDA CHAPERONIN"/>
    <property type="match status" value="1"/>
</dbReference>
<dbReference type="Gene3D" id="3.90.1280.10">
    <property type="entry name" value="HSP33 redox switch-like"/>
    <property type="match status" value="1"/>
</dbReference>
<keyword evidence="3" id="KW-1015">Disulfide bond</keyword>
<dbReference type="CDD" id="cd00498">
    <property type="entry name" value="Hsp33"/>
    <property type="match status" value="1"/>
</dbReference>
<sequence>MAQYKGQVRRRLVGARGRPHLPSDHQETAVTDSIVENLASEDVLHRFMLEKAGVRGVLVRLGASWHEIASRADYPSALRDTLGQAVAASALLTGNIKFEGALSLEFKSQGALRLLFTECTDKGRVRGLARYDAQALPPQVELASLPDAMLAITIGHAERGRYQGVVNLEDTGTIGEALENYFERSEQLPARILLAADGKHAVGLMLQPVPGEGGHAAAEQDDDAWARVGHLTATLSATEMLATRPEELLYRLYHEETVRLYEPKPLAFGCTCSQERVEGMLRALGREEVEATLHDRQGEIEVICEFCATRYIFDRVDAERLLTQVETPPSPSTLQ</sequence>
<accession>A0ABX0Q338</accession>
<evidence type="ECO:0000256" key="5">
    <source>
        <dbReference type="ARBA" id="ARBA00023284"/>
    </source>
</evidence>
<evidence type="ECO:0000256" key="1">
    <source>
        <dbReference type="ARBA" id="ARBA00022490"/>
    </source>
</evidence>
<evidence type="ECO:0000256" key="2">
    <source>
        <dbReference type="ARBA" id="ARBA00022833"/>
    </source>
</evidence>
<organism evidence="6 7">
    <name type="scientific">Luteibacter jiangsuensis</name>
    <dbReference type="NCBI Taxonomy" id="637577"/>
    <lineage>
        <taxon>Bacteria</taxon>
        <taxon>Pseudomonadati</taxon>
        <taxon>Pseudomonadota</taxon>
        <taxon>Gammaproteobacteria</taxon>
        <taxon>Lysobacterales</taxon>
        <taxon>Rhodanobacteraceae</taxon>
        <taxon>Luteibacter</taxon>
    </lineage>
</organism>
<dbReference type="Gene3D" id="3.55.30.10">
    <property type="entry name" value="Hsp33 domain"/>
    <property type="match status" value="1"/>
</dbReference>
<dbReference type="InterPro" id="IPR023212">
    <property type="entry name" value="Hsp33_helix_hairpin_bin_dom_sf"/>
</dbReference>
<dbReference type="EMBL" id="JAAQQR010000002">
    <property type="protein sequence ID" value="NID04146.1"/>
    <property type="molecule type" value="Genomic_DNA"/>
</dbReference>
<dbReference type="InterPro" id="IPR000397">
    <property type="entry name" value="Heat_shock_Hsp33"/>
</dbReference>
<proteinExistence type="predicted"/>
<dbReference type="SUPFAM" id="SSF118352">
    <property type="entry name" value="HSP33 redox switch-like"/>
    <property type="match status" value="1"/>
</dbReference>
<dbReference type="PANTHER" id="PTHR30111:SF1">
    <property type="entry name" value="33 KDA CHAPERONIN"/>
    <property type="match status" value="1"/>
</dbReference>
<dbReference type="InterPro" id="IPR016154">
    <property type="entry name" value="Heat_shock_Hsp33_C"/>
</dbReference>
<reference evidence="6 7" key="1">
    <citation type="journal article" date="2011" name="Curr. Microbiol.">
        <title>Luteibacter jiangsuensis sp. nov.: a methamidophos-degrading bacterium isolated from a methamidophos-manufacturing factory.</title>
        <authorList>
            <person name="Wang L."/>
            <person name="Wang G.L."/>
            <person name="Li S.P."/>
            <person name="Jiang J.D."/>
        </authorList>
    </citation>
    <scope>NUCLEOTIDE SEQUENCE [LARGE SCALE GENOMIC DNA]</scope>
    <source>
        <strain evidence="6 7">CGMCC 1.10133</strain>
    </source>
</reference>
<keyword evidence="7" id="KW-1185">Reference proteome</keyword>
<dbReference type="Pfam" id="PF01430">
    <property type="entry name" value="HSP33"/>
    <property type="match status" value="1"/>
</dbReference>